<keyword evidence="2" id="KW-1185">Reference proteome</keyword>
<evidence type="ECO:0000313" key="2">
    <source>
        <dbReference type="Proteomes" id="UP000005237"/>
    </source>
</evidence>
<reference evidence="1" key="2">
    <citation type="submission" date="2022-06" db="UniProtKB">
        <authorList>
            <consortium name="EnsemblMetazoa"/>
        </authorList>
    </citation>
    <scope>IDENTIFICATION</scope>
    <source>
        <strain evidence="1">DF5081</strain>
    </source>
</reference>
<proteinExistence type="predicted"/>
<accession>A0A8R1EJX0</accession>
<sequence length="57" mass="6504">ARRPPRIVLLEILLTPKNPDCFIVPHHITVLRSPSLQPSRYCSETERAKNVHTAFAI</sequence>
<dbReference type="Proteomes" id="UP000005237">
    <property type="component" value="Unassembled WGS sequence"/>
</dbReference>
<dbReference type="AlphaFoldDB" id="A0A8R1EJX0"/>
<evidence type="ECO:0000313" key="1">
    <source>
        <dbReference type="EnsemblMetazoa" id="CJA36987.1"/>
    </source>
</evidence>
<organism evidence="1 2">
    <name type="scientific">Caenorhabditis japonica</name>
    <dbReference type="NCBI Taxonomy" id="281687"/>
    <lineage>
        <taxon>Eukaryota</taxon>
        <taxon>Metazoa</taxon>
        <taxon>Ecdysozoa</taxon>
        <taxon>Nematoda</taxon>
        <taxon>Chromadorea</taxon>
        <taxon>Rhabditida</taxon>
        <taxon>Rhabditina</taxon>
        <taxon>Rhabditomorpha</taxon>
        <taxon>Rhabditoidea</taxon>
        <taxon>Rhabditidae</taxon>
        <taxon>Peloderinae</taxon>
        <taxon>Caenorhabditis</taxon>
    </lineage>
</organism>
<protein>
    <submittedName>
        <fullName evidence="1">Uncharacterized protein</fullName>
    </submittedName>
</protein>
<name>A0A8R1EJX0_CAEJA</name>
<reference evidence="2" key="1">
    <citation type="submission" date="2010-08" db="EMBL/GenBank/DDBJ databases">
        <authorList>
            <consortium name="Caenorhabditis japonica Sequencing Consortium"/>
            <person name="Wilson R.K."/>
        </authorList>
    </citation>
    <scope>NUCLEOTIDE SEQUENCE [LARGE SCALE GENOMIC DNA]</scope>
    <source>
        <strain evidence="2">DF5081</strain>
    </source>
</reference>
<dbReference type="EnsemblMetazoa" id="CJA36987.1">
    <property type="protein sequence ID" value="CJA36987.1"/>
    <property type="gene ID" value="WBGene00212834"/>
</dbReference>